<comment type="caution">
    <text evidence="1">The sequence shown here is derived from an EMBL/GenBank/DDBJ whole genome shotgun (WGS) entry which is preliminary data.</text>
</comment>
<gene>
    <name evidence="1" type="ORF">COK98_25710</name>
</gene>
<proteinExistence type="predicted"/>
<protein>
    <submittedName>
        <fullName evidence="1">Uncharacterized protein</fullName>
    </submittedName>
</protein>
<organism evidence="1 2">
    <name type="scientific">Bacillus cereus</name>
    <dbReference type="NCBI Taxonomy" id="1396"/>
    <lineage>
        <taxon>Bacteria</taxon>
        <taxon>Bacillati</taxon>
        <taxon>Bacillota</taxon>
        <taxon>Bacilli</taxon>
        <taxon>Bacillales</taxon>
        <taxon>Bacillaceae</taxon>
        <taxon>Bacillus</taxon>
        <taxon>Bacillus cereus group</taxon>
    </lineage>
</organism>
<dbReference type="EMBL" id="NVDQ01000036">
    <property type="protein sequence ID" value="PFV02931.1"/>
    <property type="molecule type" value="Genomic_DNA"/>
</dbReference>
<dbReference type="RefSeq" id="WP_061529137.1">
    <property type="nucleotide sequence ID" value="NZ_NVDQ01000036.1"/>
</dbReference>
<evidence type="ECO:0000313" key="2">
    <source>
        <dbReference type="Proteomes" id="UP000226257"/>
    </source>
</evidence>
<dbReference type="Proteomes" id="UP000226257">
    <property type="component" value="Unassembled WGS sequence"/>
</dbReference>
<dbReference type="AlphaFoldDB" id="A0A150EFC7"/>
<evidence type="ECO:0000313" key="1">
    <source>
        <dbReference type="EMBL" id="PFV02931.1"/>
    </source>
</evidence>
<accession>A0A150EFC7</accession>
<reference evidence="1 2" key="1">
    <citation type="submission" date="2017-09" db="EMBL/GenBank/DDBJ databases">
        <title>Large-scale bioinformatics analysis of Bacillus genomes uncovers conserved roles of natural products in bacterial physiology.</title>
        <authorList>
            <consortium name="Agbiome Team Llc"/>
            <person name="Bleich R.M."/>
            <person name="Grubbs K.J."/>
            <person name="Santa Maria K.C."/>
            <person name="Allen S.E."/>
            <person name="Farag S."/>
            <person name="Shank E.A."/>
            <person name="Bowers A."/>
        </authorList>
    </citation>
    <scope>NUCLEOTIDE SEQUENCE [LARGE SCALE GENOMIC DNA]</scope>
    <source>
        <strain evidence="1 2">AFS060282</strain>
    </source>
</reference>
<sequence length="118" mass="14157">MLHAVMQEQNYWKGQKQKFRRNNKKLLISLEPYLYEKLEEFALYNESLDHIASELVTEGLEYIYMEDIPVKQSHAYQHFVEIELSPFQLKLLQQLALKRGCSTRKMAYTVLHFMLKTK</sequence>
<name>A0A150EFC7_BACCE</name>